<keyword evidence="2" id="KW-1185">Reference proteome</keyword>
<accession>A0ABP0VXP7</accession>
<dbReference type="EMBL" id="OZ020107">
    <property type="protein sequence ID" value="CAK9259282.1"/>
    <property type="molecule type" value="Genomic_DNA"/>
</dbReference>
<dbReference type="PANTHER" id="PTHR33984:SF2">
    <property type="entry name" value="OS02G0717600 PROTEIN"/>
    <property type="match status" value="1"/>
</dbReference>
<organism evidence="1 2">
    <name type="scientific">Sphagnum jensenii</name>
    <dbReference type="NCBI Taxonomy" id="128206"/>
    <lineage>
        <taxon>Eukaryota</taxon>
        <taxon>Viridiplantae</taxon>
        <taxon>Streptophyta</taxon>
        <taxon>Embryophyta</taxon>
        <taxon>Bryophyta</taxon>
        <taxon>Sphagnophytina</taxon>
        <taxon>Sphagnopsida</taxon>
        <taxon>Sphagnales</taxon>
        <taxon>Sphagnaceae</taxon>
        <taxon>Sphagnum</taxon>
    </lineage>
</organism>
<name>A0ABP0VXP7_9BRYO</name>
<reference evidence="1" key="1">
    <citation type="submission" date="2024-02" db="EMBL/GenBank/DDBJ databases">
        <authorList>
            <consortium name="ELIXIR-Norway"/>
            <consortium name="Elixir Norway"/>
        </authorList>
    </citation>
    <scope>NUCLEOTIDE SEQUENCE</scope>
</reference>
<evidence type="ECO:0000313" key="1">
    <source>
        <dbReference type="EMBL" id="CAK9259282.1"/>
    </source>
</evidence>
<evidence type="ECO:0000313" key="2">
    <source>
        <dbReference type="Proteomes" id="UP001497444"/>
    </source>
</evidence>
<dbReference type="Proteomes" id="UP001497444">
    <property type="component" value="Chromosome 12"/>
</dbReference>
<dbReference type="PANTHER" id="PTHR33984">
    <property type="entry name" value="OS02G0717600 PROTEIN"/>
    <property type="match status" value="1"/>
</dbReference>
<protein>
    <submittedName>
        <fullName evidence="1">Uncharacterized protein</fullName>
    </submittedName>
</protein>
<gene>
    <name evidence="1" type="ORF">CSSPJE1EN1_LOCUS4760</name>
</gene>
<sequence length="418" mass="45739">MPLEREMAGGGGSSPHVVAVKLSAASQAAVSDSWTDSKLLSGDIVLQVSTDSGAEFRAPFAGGKAGLQREFRKLTNARGGLKVKVKRGQTILDVWVKVALDESSLLKKNYVLVSLHDATHVATLVDSIEQECIDLQEEYSKKDELLLRMNSMRLKESYVAYPWEQKLQTHLPVSGSATVFSLLVMPVALSPKARDYAGVEDTSARAVAWLSAAQESGVPISFVNIQTEPLFLQVGHPVVTTKLKFGFDQALTTMQQNIYKSEWVPLFQNREAMDMDVVRAVRLWYMPAGAEFAIELRPEENEARLGVGISCTEEGFCYVSSVDPGTVADRAGLLTLYQGACEARKLLVVSRLGREKITPWLVSSGGSIRCFDTVSMSDKLSLHRQTGESVKLHVMLWDGALHDSSGPQGFMDNPSGRN</sequence>
<proteinExistence type="predicted"/>